<dbReference type="EMBL" id="VSRR010002480">
    <property type="protein sequence ID" value="MPC31652.1"/>
    <property type="molecule type" value="Genomic_DNA"/>
</dbReference>
<evidence type="ECO:0000313" key="2">
    <source>
        <dbReference type="Proteomes" id="UP000324222"/>
    </source>
</evidence>
<accession>A0A5B7EBX7</accession>
<protein>
    <submittedName>
        <fullName evidence="1">Uncharacterized protein</fullName>
    </submittedName>
</protein>
<reference evidence="1 2" key="1">
    <citation type="submission" date="2019-05" db="EMBL/GenBank/DDBJ databases">
        <title>Another draft genome of Portunus trituberculatus and its Hox gene families provides insights of decapod evolution.</title>
        <authorList>
            <person name="Jeong J.-H."/>
            <person name="Song I."/>
            <person name="Kim S."/>
            <person name="Choi T."/>
            <person name="Kim D."/>
            <person name="Ryu S."/>
            <person name="Kim W."/>
        </authorList>
    </citation>
    <scope>NUCLEOTIDE SEQUENCE [LARGE SCALE GENOMIC DNA]</scope>
    <source>
        <tissue evidence="1">Muscle</tissue>
    </source>
</reference>
<name>A0A5B7EBX7_PORTR</name>
<keyword evidence="2" id="KW-1185">Reference proteome</keyword>
<evidence type="ECO:0000313" key="1">
    <source>
        <dbReference type="EMBL" id="MPC31652.1"/>
    </source>
</evidence>
<sequence>MTKRCIGHVSTADTKQESQEGDSDYDYTIASQQNYVQLLIFTHPSVQQAASPFNKSGRECRILLSTHGEVVPKLLPCIIQGVTLPVYTHTHCITSQAVWELTPQCALL</sequence>
<dbReference type="AlphaFoldDB" id="A0A5B7EBX7"/>
<dbReference type="Proteomes" id="UP000324222">
    <property type="component" value="Unassembled WGS sequence"/>
</dbReference>
<comment type="caution">
    <text evidence="1">The sequence shown here is derived from an EMBL/GenBank/DDBJ whole genome shotgun (WGS) entry which is preliminary data.</text>
</comment>
<gene>
    <name evidence="1" type="ORF">E2C01_024947</name>
</gene>
<proteinExistence type="predicted"/>
<organism evidence="1 2">
    <name type="scientific">Portunus trituberculatus</name>
    <name type="common">Swimming crab</name>
    <name type="synonym">Neptunus trituberculatus</name>
    <dbReference type="NCBI Taxonomy" id="210409"/>
    <lineage>
        <taxon>Eukaryota</taxon>
        <taxon>Metazoa</taxon>
        <taxon>Ecdysozoa</taxon>
        <taxon>Arthropoda</taxon>
        <taxon>Crustacea</taxon>
        <taxon>Multicrustacea</taxon>
        <taxon>Malacostraca</taxon>
        <taxon>Eumalacostraca</taxon>
        <taxon>Eucarida</taxon>
        <taxon>Decapoda</taxon>
        <taxon>Pleocyemata</taxon>
        <taxon>Brachyura</taxon>
        <taxon>Eubrachyura</taxon>
        <taxon>Portunoidea</taxon>
        <taxon>Portunidae</taxon>
        <taxon>Portuninae</taxon>
        <taxon>Portunus</taxon>
    </lineage>
</organism>